<dbReference type="EMBL" id="JABAIK010000005">
    <property type="protein sequence ID" value="NLS12595.1"/>
    <property type="molecule type" value="Genomic_DNA"/>
</dbReference>
<dbReference type="AlphaFoldDB" id="A0A7X8YGI8"/>
<feature type="compositionally biased region" description="Low complexity" evidence="1">
    <location>
        <begin position="75"/>
        <end position="90"/>
    </location>
</feature>
<dbReference type="Pfam" id="PF11748">
    <property type="entry name" value="DUF3306"/>
    <property type="match status" value="1"/>
</dbReference>
<evidence type="ECO:0000313" key="2">
    <source>
        <dbReference type="EMBL" id="NLS12595.1"/>
    </source>
</evidence>
<dbReference type="InterPro" id="IPR021735">
    <property type="entry name" value="DUF3306"/>
</dbReference>
<feature type="compositionally biased region" description="Basic and acidic residues" evidence="1">
    <location>
        <begin position="229"/>
        <end position="238"/>
    </location>
</feature>
<keyword evidence="3" id="KW-1185">Reference proteome</keyword>
<feature type="region of interest" description="Disordered" evidence="1">
    <location>
        <begin position="180"/>
        <end position="238"/>
    </location>
</feature>
<evidence type="ECO:0000256" key="1">
    <source>
        <dbReference type="SAM" id="MobiDB-lite"/>
    </source>
</evidence>
<reference evidence="2 3" key="1">
    <citation type="submission" date="2020-04" db="EMBL/GenBank/DDBJ databases">
        <title>Vibrio sp. SM6, a novel species isolated from seawater.</title>
        <authorList>
            <person name="Wang X."/>
        </authorList>
    </citation>
    <scope>NUCLEOTIDE SEQUENCE [LARGE SCALE GENOMIC DNA]</scope>
    <source>
        <strain evidence="2 3">SM6</strain>
    </source>
</reference>
<evidence type="ECO:0000313" key="3">
    <source>
        <dbReference type="Proteomes" id="UP000535589"/>
    </source>
</evidence>
<sequence length="238" mass="26200">MATNFLSRFLLLRAERKRQAEQQNQDNRPQGAEGAPTNFQQASFHQETTEESSSAVEMAKHHPGESDDGAREPETSQCTPTDQTTQPHQTNAGYAQADCQSPIATLLVSDIDEESKKLALRSFFLSGEFSDVDDLVDYGQDFSQNVALSPNVASRLRQWASKRAYSDNNEALIQAEESEYQQESLEDSVTASQSVTENGTDEGVNIAPIDPTFETVSPTQAVDHSIVSRKKESPDIPS</sequence>
<proteinExistence type="predicted"/>
<organism evidence="2 3">
    <name type="scientific">Vibrio agarilyticus</name>
    <dbReference type="NCBI Taxonomy" id="2726741"/>
    <lineage>
        <taxon>Bacteria</taxon>
        <taxon>Pseudomonadati</taxon>
        <taxon>Pseudomonadota</taxon>
        <taxon>Gammaproteobacteria</taxon>
        <taxon>Vibrionales</taxon>
        <taxon>Vibrionaceae</taxon>
        <taxon>Vibrio</taxon>
    </lineage>
</organism>
<dbReference type="Proteomes" id="UP000535589">
    <property type="component" value="Unassembled WGS sequence"/>
</dbReference>
<feature type="compositionally biased region" description="Polar residues" evidence="1">
    <location>
        <begin position="187"/>
        <end position="198"/>
    </location>
</feature>
<accession>A0A7X8YGI8</accession>
<comment type="caution">
    <text evidence="2">The sequence shown here is derived from an EMBL/GenBank/DDBJ whole genome shotgun (WGS) entry which is preliminary data.</text>
</comment>
<dbReference type="RefSeq" id="WP_168835685.1">
    <property type="nucleotide sequence ID" value="NZ_JABAIK010000005.1"/>
</dbReference>
<feature type="compositionally biased region" description="Basic and acidic residues" evidence="1">
    <location>
        <begin position="58"/>
        <end position="74"/>
    </location>
</feature>
<feature type="compositionally biased region" description="Polar residues" evidence="1">
    <location>
        <begin position="37"/>
        <end position="55"/>
    </location>
</feature>
<name>A0A7X8YGI8_9VIBR</name>
<protein>
    <submittedName>
        <fullName evidence="2">DUF3306 domain-containing protein</fullName>
    </submittedName>
</protein>
<gene>
    <name evidence="2" type="ORF">HGP28_06720</name>
</gene>
<feature type="region of interest" description="Disordered" evidence="1">
    <location>
        <begin position="16"/>
        <end position="94"/>
    </location>
</feature>